<feature type="signal peptide" evidence="1">
    <location>
        <begin position="1"/>
        <end position="23"/>
    </location>
</feature>
<proteinExistence type="evidence at transcript level"/>
<keyword evidence="1" id="KW-0732">Signal</keyword>
<evidence type="ECO:0000256" key="1">
    <source>
        <dbReference type="SAM" id="SignalP"/>
    </source>
</evidence>
<feature type="chain" id="PRO_5001836527" evidence="1">
    <location>
        <begin position="24"/>
        <end position="56"/>
    </location>
</feature>
<name>A0A088D9Q7_MESEU</name>
<dbReference type="AlphaFoldDB" id="A0A088D9Q7"/>
<reference evidence="2" key="1">
    <citation type="submission" date="2013-09" db="EMBL/GenBank/DDBJ databases">
        <title>Variability of potassium channel blockers in Mesobuthus eupeus.</title>
        <authorList>
            <person name="Kuzmenkov A.I."/>
            <person name="Vassilevski A.A."/>
            <person name="Grishin E.V."/>
        </authorList>
    </citation>
    <scope>NUCLEOTIDE SEQUENCE</scope>
</reference>
<keyword evidence="2" id="KW-0813">Transport</keyword>
<dbReference type="GO" id="GO:0034220">
    <property type="term" value="P:monoatomic ion transmembrane transport"/>
    <property type="evidence" value="ECO:0007669"/>
    <property type="project" value="UniProtKB-KW"/>
</dbReference>
<protein>
    <submittedName>
        <fullName evidence="2">Potassium channel blocker pMeKTx7-1</fullName>
    </submittedName>
</protein>
<keyword evidence="2" id="KW-0406">Ion transport</keyword>
<organism evidence="2">
    <name type="scientific">Mesobuthus eupeus</name>
    <name type="common">Lesser Asian scorpion</name>
    <name type="synonym">Buthus eupeus</name>
    <dbReference type="NCBI Taxonomy" id="34648"/>
    <lineage>
        <taxon>Eukaryota</taxon>
        <taxon>Metazoa</taxon>
        <taxon>Ecdysozoa</taxon>
        <taxon>Arthropoda</taxon>
        <taxon>Chelicerata</taxon>
        <taxon>Arachnida</taxon>
        <taxon>Scorpiones</taxon>
        <taxon>Buthida</taxon>
        <taxon>Buthoidea</taxon>
        <taxon>Buthidae</taxon>
        <taxon>Mesobuthus</taxon>
    </lineage>
</organism>
<dbReference type="EMBL" id="KF612507">
    <property type="protein sequence ID" value="AIL48765.1"/>
    <property type="molecule type" value="mRNA"/>
</dbReference>
<accession>A0A088D9Q7</accession>
<evidence type="ECO:0000313" key="2">
    <source>
        <dbReference type="EMBL" id="AIL48765.1"/>
    </source>
</evidence>
<sequence length="56" mass="6448">MKFIIVLILISVLIATTVPVSEAQRQCQTVQDCYKYCMTPKRCTYGTCYCYPSPFK</sequence>
<keyword evidence="2" id="KW-0407">Ion channel</keyword>